<evidence type="ECO:0000256" key="1">
    <source>
        <dbReference type="SAM" id="MobiDB-lite"/>
    </source>
</evidence>
<proteinExistence type="predicted"/>
<dbReference type="EMBL" id="KL597157">
    <property type="protein sequence ID" value="KER19673.1"/>
    <property type="molecule type" value="Genomic_DNA"/>
</dbReference>
<accession>A0A074YYF9</accession>
<reference evidence="2 3" key="1">
    <citation type="submission" date="2013-11" db="EMBL/GenBank/DDBJ databases">
        <title>Opisthorchis viverrini - life in the bile duct.</title>
        <authorList>
            <person name="Young N.D."/>
            <person name="Nagarajan N."/>
            <person name="Lin S.J."/>
            <person name="Korhonen P.K."/>
            <person name="Jex A.R."/>
            <person name="Hall R.S."/>
            <person name="Safavi-Hemami H."/>
            <person name="Kaewkong W."/>
            <person name="Bertrand D."/>
            <person name="Gao S."/>
            <person name="Seet Q."/>
            <person name="Wongkham S."/>
            <person name="Teh B.T."/>
            <person name="Wongkham C."/>
            <person name="Intapan P.M."/>
            <person name="Maleewong W."/>
            <person name="Yang X."/>
            <person name="Hu M."/>
            <person name="Wang Z."/>
            <person name="Hofmann A."/>
            <person name="Sternberg P.W."/>
            <person name="Tan P."/>
            <person name="Wang J."/>
            <person name="Gasser R.B."/>
        </authorList>
    </citation>
    <scope>NUCLEOTIDE SEQUENCE [LARGE SCALE GENOMIC DNA]</scope>
</reference>
<dbReference type="KEGG" id="ovi:T265_11612"/>
<dbReference type="GeneID" id="20325780"/>
<feature type="region of interest" description="Disordered" evidence="1">
    <location>
        <begin position="1"/>
        <end position="23"/>
    </location>
</feature>
<dbReference type="CTD" id="20325780"/>
<evidence type="ECO:0000313" key="3">
    <source>
        <dbReference type="Proteomes" id="UP000054324"/>
    </source>
</evidence>
<organism evidence="2 3">
    <name type="scientific">Opisthorchis viverrini</name>
    <name type="common">Southeast Asian liver fluke</name>
    <dbReference type="NCBI Taxonomy" id="6198"/>
    <lineage>
        <taxon>Eukaryota</taxon>
        <taxon>Metazoa</taxon>
        <taxon>Spiralia</taxon>
        <taxon>Lophotrochozoa</taxon>
        <taxon>Platyhelminthes</taxon>
        <taxon>Trematoda</taxon>
        <taxon>Digenea</taxon>
        <taxon>Opisthorchiida</taxon>
        <taxon>Opisthorchiata</taxon>
        <taxon>Opisthorchiidae</taxon>
        <taxon>Opisthorchis</taxon>
    </lineage>
</organism>
<dbReference type="Proteomes" id="UP000054324">
    <property type="component" value="Unassembled WGS sequence"/>
</dbReference>
<gene>
    <name evidence="2" type="ORF">T265_11612</name>
</gene>
<dbReference type="AlphaFoldDB" id="A0A074YYF9"/>
<keyword evidence="3" id="KW-1185">Reference proteome</keyword>
<name>A0A074YYF9_OPIVI</name>
<protein>
    <submittedName>
        <fullName evidence="2">Uncharacterized protein</fullName>
    </submittedName>
</protein>
<evidence type="ECO:0000313" key="2">
    <source>
        <dbReference type="EMBL" id="KER19673.1"/>
    </source>
</evidence>
<sequence>MGRRNGRYCSGVRHTGRPPGNYDSVQDGQDVTGCDPAILFAKVQQSLDRALPGLHGMLCQHLLSDQLVEGVQPVIGVQLRLAGLAEAPLTTLQSLEQADAGMPGHCQNQCPRIRPPVKHKKSRMNTQDRGFCPGFPDGFCSCRSAAAVHLKSRAHQFEDVHKEVSYSALHWALEGVRTIV</sequence>
<dbReference type="STRING" id="6198.A0A074YYF9"/>
<dbReference type="RefSeq" id="XP_009176575.1">
    <property type="nucleotide sequence ID" value="XM_009178311.1"/>
</dbReference>